<feature type="domain" description="PAC" evidence="2">
    <location>
        <begin position="320"/>
        <end position="371"/>
    </location>
</feature>
<dbReference type="SMART" id="SM00086">
    <property type="entry name" value="PAC"/>
    <property type="match status" value="2"/>
</dbReference>
<dbReference type="CDD" id="cd01948">
    <property type="entry name" value="EAL"/>
    <property type="match status" value="1"/>
</dbReference>
<dbReference type="InterPro" id="IPR052155">
    <property type="entry name" value="Biofilm_reg_signaling"/>
</dbReference>
<reference evidence="5" key="1">
    <citation type="submission" date="2021-04" db="EMBL/GenBank/DDBJ databases">
        <authorList>
            <person name="Yoon J."/>
        </authorList>
    </citation>
    <scope>NUCLEOTIDE SEQUENCE</scope>
    <source>
        <strain evidence="5">KMU-90</strain>
    </source>
</reference>
<dbReference type="Pfam" id="PF12860">
    <property type="entry name" value="PAS_7"/>
    <property type="match status" value="1"/>
</dbReference>
<dbReference type="InterPro" id="IPR000700">
    <property type="entry name" value="PAS-assoc_C"/>
</dbReference>
<evidence type="ECO:0000259" key="4">
    <source>
        <dbReference type="PROSITE" id="PS50887"/>
    </source>
</evidence>
<protein>
    <submittedName>
        <fullName evidence="5">EAL domain-containing protein</fullName>
    </submittedName>
</protein>
<dbReference type="SMART" id="SM00267">
    <property type="entry name" value="GGDEF"/>
    <property type="match status" value="1"/>
</dbReference>
<evidence type="ECO:0000259" key="3">
    <source>
        <dbReference type="PROSITE" id="PS50883"/>
    </source>
</evidence>
<dbReference type="Pfam" id="PF08447">
    <property type="entry name" value="PAS_3"/>
    <property type="match status" value="2"/>
</dbReference>
<dbReference type="PROSITE" id="PS50113">
    <property type="entry name" value="PAC"/>
    <property type="match status" value="2"/>
</dbReference>
<dbReference type="InterPro" id="IPR013655">
    <property type="entry name" value="PAS_fold_3"/>
</dbReference>
<dbReference type="InterPro" id="IPR035919">
    <property type="entry name" value="EAL_sf"/>
</dbReference>
<feature type="domain" description="GGDEF" evidence="4">
    <location>
        <begin position="544"/>
        <end position="675"/>
    </location>
</feature>
<dbReference type="SUPFAM" id="SSF55785">
    <property type="entry name" value="PYP-like sensor domain (PAS domain)"/>
    <property type="match status" value="4"/>
</dbReference>
<gene>
    <name evidence="5" type="ORF">KB874_14855</name>
</gene>
<sequence length="947" mass="106322">MTAQNDRSEYFLAASDLSDARPLMFLVADGDGRITRVSDDWLTLVGCRRDDVIGRPATEFVSADDGALLGRDGTRYDCTVSTSVLTGLDGAPCGHLAIVQGTDGRDLLVDRLRIKSHRLQSCLEATQAATWEWNVQTGETHFNDRWAEIIGYQPDELGPVSIDTWISLAHPDDLVLSTEALERHWRGETEFYDIEARMRHKDGHWVWVHDCGRVFSRTAQGEPEWMFGTHFSLEEQKRRQRETERMHRLLTRTGAIAGIGGWELDLETNALTWTEETRRIHGVNADYVPTVEDAITFYAPEARATIARAVERAMADGTPWDLELPFIRRSGEHIWVRAIGEVEIREGLARCLFGAFQDVTERVLRDQELDTARQAAQQAQERLWAAFEALPEAFVLYDADDRAVLFNEKYRQTYSESGGAIEIGQRFEDILREGLRKGQYPEAIGREQTWLKQRLELHRNPLGPLEQELPGDRHLKIHEVRLPNGDTVGFRVDVTQLKRQKAELKQKARALEIAATTDPLTGLHNRRGLESVMQDLTSWADEDDRFGLLHVDLDRFKPINDVFGHPAGDFLLRRVADILKSTVRSGDFVSRIGGDEFVAVLNAPCSDEAAQDIAQRIIRCCGEPVCWGDKTLRFGASVGVALGSVADLPRMLIDADIALYEAKKGGRNCHHVFNAALRRKVEDRKALSDDLLVGLQRGEIVAHYQPQLRAADLSLVGIEALARWHHPDRGVLQPADFFAIAEELGMMPEIDRLVCDQAIETGHAIASAGHALATVSVNAGLPRLTQARDFDWLPATRDFPFRLSVEVLETVDVDRDFDEIAWVFDDLRERGIRVEIDDFGSGRASLTALLKIRPDRIKLDTQIVRAALFDPTGAGSMMRAIAEMCRGLGIPMTAEGIETRKHANLMRDVGCDILQGFHFAHPLPHESLMDWAHQWRPDPAPPAYATG</sequence>
<feature type="domain" description="PAS" evidence="1">
    <location>
        <begin position="115"/>
        <end position="188"/>
    </location>
</feature>
<feature type="domain" description="PAS" evidence="1">
    <location>
        <begin position="25"/>
        <end position="65"/>
    </location>
</feature>
<dbReference type="PROSITE" id="PS50887">
    <property type="entry name" value="GGDEF"/>
    <property type="match status" value="1"/>
</dbReference>
<evidence type="ECO:0000259" key="1">
    <source>
        <dbReference type="PROSITE" id="PS50112"/>
    </source>
</evidence>
<dbReference type="SUPFAM" id="SSF55073">
    <property type="entry name" value="Nucleotide cyclase"/>
    <property type="match status" value="1"/>
</dbReference>
<dbReference type="Gene3D" id="3.30.70.270">
    <property type="match status" value="1"/>
</dbReference>
<organism evidence="5 6">
    <name type="scientific">Thetidibacter halocola</name>
    <dbReference type="NCBI Taxonomy" id="2827239"/>
    <lineage>
        <taxon>Bacteria</taxon>
        <taxon>Pseudomonadati</taxon>
        <taxon>Pseudomonadota</taxon>
        <taxon>Alphaproteobacteria</taxon>
        <taxon>Rhodobacterales</taxon>
        <taxon>Roseobacteraceae</taxon>
        <taxon>Thetidibacter</taxon>
    </lineage>
</organism>
<dbReference type="SUPFAM" id="SSF141868">
    <property type="entry name" value="EAL domain-like"/>
    <property type="match status" value="1"/>
</dbReference>
<dbReference type="InterPro" id="IPR029787">
    <property type="entry name" value="Nucleotide_cyclase"/>
</dbReference>
<evidence type="ECO:0000313" key="5">
    <source>
        <dbReference type="EMBL" id="MBS0125369.1"/>
    </source>
</evidence>
<proteinExistence type="predicted"/>
<dbReference type="SMART" id="SM00052">
    <property type="entry name" value="EAL"/>
    <property type="match status" value="1"/>
</dbReference>
<dbReference type="PANTHER" id="PTHR44757">
    <property type="entry name" value="DIGUANYLATE CYCLASE DGCP"/>
    <property type="match status" value="1"/>
</dbReference>
<dbReference type="RefSeq" id="WP_212537345.1">
    <property type="nucleotide sequence ID" value="NZ_JAGTUU010000006.1"/>
</dbReference>
<dbReference type="Gene3D" id="3.20.20.450">
    <property type="entry name" value="EAL domain"/>
    <property type="match status" value="1"/>
</dbReference>
<dbReference type="Proteomes" id="UP000681356">
    <property type="component" value="Unassembled WGS sequence"/>
</dbReference>
<feature type="domain" description="PAC" evidence="2">
    <location>
        <begin position="192"/>
        <end position="245"/>
    </location>
</feature>
<dbReference type="NCBIfam" id="TIGR00254">
    <property type="entry name" value="GGDEF"/>
    <property type="match status" value="1"/>
</dbReference>
<dbReference type="CDD" id="cd01949">
    <property type="entry name" value="GGDEF"/>
    <property type="match status" value="1"/>
</dbReference>
<dbReference type="InterPro" id="IPR000014">
    <property type="entry name" value="PAS"/>
</dbReference>
<feature type="domain" description="EAL" evidence="3">
    <location>
        <begin position="684"/>
        <end position="936"/>
    </location>
</feature>
<dbReference type="InterPro" id="IPR043128">
    <property type="entry name" value="Rev_trsase/Diguanyl_cyclase"/>
</dbReference>
<dbReference type="NCBIfam" id="TIGR00229">
    <property type="entry name" value="sensory_box"/>
    <property type="match status" value="1"/>
</dbReference>
<accession>A0A8J7WFD4</accession>
<name>A0A8J7WFD4_9RHOB</name>
<dbReference type="SMART" id="SM00091">
    <property type="entry name" value="PAS"/>
    <property type="match status" value="3"/>
</dbReference>
<dbReference type="EMBL" id="JAGTUU010000006">
    <property type="protein sequence ID" value="MBS0125369.1"/>
    <property type="molecule type" value="Genomic_DNA"/>
</dbReference>
<dbReference type="InterPro" id="IPR035965">
    <property type="entry name" value="PAS-like_dom_sf"/>
</dbReference>
<dbReference type="PROSITE" id="PS50883">
    <property type="entry name" value="EAL"/>
    <property type="match status" value="1"/>
</dbReference>
<comment type="caution">
    <text evidence="5">The sequence shown here is derived from an EMBL/GenBank/DDBJ whole genome shotgun (WGS) entry which is preliminary data.</text>
</comment>
<keyword evidence="6" id="KW-1185">Reference proteome</keyword>
<dbReference type="PROSITE" id="PS50112">
    <property type="entry name" value="PAS"/>
    <property type="match status" value="2"/>
</dbReference>
<dbReference type="Pfam" id="PF00563">
    <property type="entry name" value="EAL"/>
    <property type="match status" value="1"/>
</dbReference>
<dbReference type="Pfam" id="PF13426">
    <property type="entry name" value="PAS_9"/>
    <property type="match status" value="1"/>
</dbReference>
<dbReference type="InterPro" id="IPR000160">
    <property type="entry name" value="GGDEF_dom"/>
</dbReference>
<dbReference type="Gene3D" id="3.30.450.20">
    <property type="entry name" value="PAS domain"/>
    <property type="match status" value="4"/>
</dbReference>
<dbReference type="PANTHER" id="PTHR44757:SF2">
    <property type="entry name" value="BIOFILM ARCHITECTURE MAINTENANCE PROTEIN MBAA"/>
    <property type="match status" value="1"/>
</dbReference>
<dbReference type="InterPro" id="IPR001633">
    <property type="entry name" value="EAL_dom"/>
</dbReference>
<dbReference type="Pfam" id="PF00990">
    <property type="entry name" value="GGDEF"/>
    <property type="match status" value="1"/>
</dbReference>
<evidence type="ECO:0000313" key="6">
    <source>
        <dbReference type="Proteomes" id="UP000681356"/>
    </source>
</evidence>
<dbReference type="AlphaFoldDB" id="A0A8J7WFD4"/>
<evidence type="ECO:0000259" key="2">
    <source>
        <dbReference type="PROSITE" id="PS50113"/>
    </source>
</evidence>
<dbReference type="InterPro" id="IPR001610">
    <property type="entry name" value="PAC"/>
</dbReference>
<dbReference type="CDD" id="cd00130">
    <property type="entry name" value="PAS"/>
    <property type="match status" value="2"/>
</dbReference>